<evidence type="ECO:0000313" key="3">
    <source>
        <dbReference type="Proteomes" id="UP000267017"/>
    </source>
</evidence>
<dbReference type="RefSeq" id="WP_128634730.1">
    <property type="nucleotide sequence ID" value="NZ_RRCN01000001.1"/>
</dbReference>
<name>A0A3P3U9C0_9BACL</name>
<gene>
    <name evidence="2" type="ORF">EHV15_31485</name>
</gene>
<dbReference type="Pfam" id="PF26160">
    <property type="entry name" value="YqzN_YkzM"/>
    <property type="match status" value="1"/>
</dbReference>
<dbReference type="AlphaFoldDB" id="A0A3P3U9C0"/>
<accession>A0A3P3U9C0</accession>
<organism evidence="2 3">
    <name type="scientific">Paenibacillus oralis</name>
    <dbReference type="NCBI Taxonomy" id="2490856"/>
    <lineage>
        <taxon>Bacteria</taxon>
        <taxon>Bacillati</taxon>
        <taxon>Bacillota</taxon>
        <taxon>Bacilli</taxon>
        <taxon>Bacillales</taxon>
        <taxon>Paenibacillaceae</taxon>
        <taxon>Paenibacillus</taxon>
    </lineage>
</organism>
<comment type="caution">
    <text evidence="2">The sequence shown here is derived from an EMBL/GenBank/DDBJ whole genome shotgun (WGS) entry which is preliminary data.</text>
</comment>
<protein>
    <recommendedName>
        <fullName evidence="1">YqzN/YkzM domain-containing protein</fullName>
    </recommendedName>
</protein>
<dbReference type="InterPro" id="IPR058869">
    <property type="entry name" value="YqzN_YkzM"/>
</dbReference>
<dbReference type="Proteomes" id="UP000267017">
    <property type="component" value="Unassembled WGS sequence"/>
</dbReference>
<feature type="domain" description="YqzN/YkzM" evidence="1">
    <location>
        <begin position="40"/>
        <end position="99"/>
    </location>
</feature>
<sequence>MAGKKGTTATKAVQTKAAQMKAAQEAAAAKVVEAGATVNSYPLHELMAASETLLGVKPEVLAGAVAGAGAGTGTGKEMMQVEMQVDEAKRLVKQFLGKKVL</sequence>
<reference evidence="2 3" key="1">
    <citation type="submission" date="2018-11" db="EMBL/GenBank/DDBJ databases">
        <title>Genome sequencing of Paenibacillus sp. KCOM 3021 (= ChDC PVNT-B20).</title>
        <authorList>
            <person name="Kook J.-K."/>
            <person name="Park S.-N."/>
            <person name="Lim Y.K."/>
        </authorList>
    </citation>
    <scope>NUCLEOTIDE SEQUENCE [LARGE SCALE GENOMIC DNA]</scope>
    <source>
        <strain evidence="2 3">KCOM 3021</strain>
    </source>
</reference>
<keyword evidence="3" id="KW-1185">Reference proteome</keyword>
<evidence type="ECO:0000259" key="1">
    <source>
        <dbReference type="Pfam" id="PF26160"/>
    </source>
</evidence>
<evidence type="ECO:0000313" key="2">
    <source>
        <dbReference type="EMBL" id="RRJ66947.1"/>
    </source>
</evidence>
<proteinExistence type="predicted"/>
<dbReference type="EMBL" id="RRCN01000001">
    <property type="protein sequence ID" value="RRJ66947.1"/>
    <property type="molecule type" value="Genomic_DNA"/>
</dbReference>